<comment type="subcellular location">
    <subcellularLocation>
        <location evidence="1">Nucleus</location>
    </subcellularLocation>
</comment>
<evidence type="ECO:0000256" key="1">
    <source>
        <dbReference type="ARBA" id="ARBA00004123"/>
    </source>
</evidence>
<dbReference type="PANTHER" id="PTHR23318:SF0">
    <property type="entry name" value="SERINE_THREONINE-PROTEIN PHOSPHATASE 4 REGULATORY SUBUNIT 3"/>
    <property type="match status" value="1"/>
</dbReference>
<name>A0A9P5P3P3_GYMJU</name>
<feature type="compositionally biased region" description="Basic and acidic residues" evidence="3">
    <location>
        <begin position="791"/>
        <end position="803"/>
    </location>
</feature>
<feature type="compositionally biased region" description="Acidic residues" evidence="3">
    <location>
        <begin position="881"/>
        <end position="890"/>
    </location>
</feature>
<feature type="domain" description="PP4R3 EVH1-like" evidence="5">
    <location>
        <begin position="53"/>
        <end position="152"/>
    </location>
</feature>
<feature type="region of interest" description="Disordered" evidence="3">
    <location>
        <begin position="1039"/>
        <end position="1087"/>
    </location>
</feature>
<feature type="compositionally biased region" description="Low complexity" evidence="3">
    <location>
        <begin position="894"/>
        <end position="907"/>
    </location>
</feature>
<feature type="region of interest" description="Disordered" evidence="3">
    <location>
        <begin position="387"/>
        <end position="417"/>
    </location>
</feature>
<proteinExistence type="predicted"/>
<organism evidence="6 7">
    <name type="scientific">Gymnopilus junonius</name>
    <name type="common">Spectacular rustgill mushroom</name>
    <name type="synonym">Gymnopilus spectabilis subsp. junonius</name>
    <dbReference type="NCBI Taxonomy" id="109634"/>
    <lineage>
        <taxon>Eukaryota</taxon>
        <taxon>Fungi</taxon>
        <taxon>Dikarya</taxon>
        <taxon>Basidiomycota</taxon>
        <taxon>Agaricomycotina</taxon>
        <taxon>Agaricomycetes</taxon>
        <taxon>Agaricomycetidae</taxon>
        <taxon>Agaricales</taxon>
        <taxon>Agaricineae</taxon>
        <taxon>Hymenogastraceae</taxon>
        <taxon>Gymnopilus</taxon>
    </lineage>
</organism>
<dbReference type="SUPFAM" id="SSF50729">
    <property type="entry name" value="PH domain-like"/>
    <property type="match status" value="1"/>
</dbReference>
<dbReference type="GO" id="GO:0005654">
    <property type="term" value="C:nucleoplasm"/>
    <property type="evidence" value="ECO:0007669"/>
    <property type="project" value="TreeGrafter"/>
</dbReference>
<feature type="region of interest" description="Disordered" evidence="3">
    <location>
        <begin position="819"/>
        <end position="1027"/>
    </location>
</feature>
<feature type="region of interest" description="Disordered" evidence="3">
    <location>
        <begin position="786"/>
        <end position="806"/>
    </location>
</feature>
<dbReference type="InterPro" id="IPR051137">
    <property type="entry name" value="PP4R3-like"/>
</dbReference>
<evidence type="ECO:0000256" key="3">
    <source>
        <dbReference type="SAM" id="MobiDB-lite"/>
    </source>
</evidence>
<dbReference type="InterPro" id="IPR016024">
    <property type="entry name" value="ARM-type_fold"/>
</dbReference>
<comment type="caution">
    <text evidence="6">The sequence shown here is derived from an EMBL/GenBank/DDBJ whole genome shotgun (WGS) entry which is preliminary data.</text>
</comment>
<protein>
    <submittedName>
        <fullName evidence="6">Component of IIS longevity pathway SMK-1-domain-containing protein</fullName>
    </submittedName>
</protein>
<keyword evidence="7" id="KW-1185">Reference proteome</keyword>
<dbReference type="Gene3D" id="2.30.29.30">
    <property type="entry name" value="Pleckstrin-homology domain (PH domain)/Phosphotyrosine-binding domain (PTB)"/>
    <property type="match status" value="1"/>
</dbReference>
<evidence type="ECO:0000259" key="4">
    <source>
        <dbReference type="Pfam" id="PF04802"/>
    </source>
</evidence>
<dbReference type="GO" id="GO:0006974">
    <property type="term" value="P:DNA damage response"/>
    <property type="evidence" value="ECO:0007669"/>
    <property type="project" value="TreeGrafter"/>
</dbReference>
<dbReference type="EMBL" id="JADNYJ010000001">
    <property type="protein sequence ID" value="KAF8914305.1"/>
    <property type="molecule type" value="Genomic_DNA"/>
</dbReference>
<dbReference type="GO" id="GO:0072542">
    <property type="term" value="F:protein phosphatase activator activity"/>
    <property type="evidence" value="ECO:0007669"/>
    <property type="project" value="TreeGrafter"/>
</dbReference>
<dbReference type="Proteomes" id="UP000724874">
    <property type="component" value="Unassembled WGS sequence"/>
</dbReference>
<dbReference type="PANTHER" id="PTHR23318">
    <property type="entry name" value="ATP SYNTHASE GAMMA-RELATED"/>
    <property type="match status" value="1"/>
</dbReference>
<accession>A0A9P5P3P3</accession>
<dbReference type="AlphaFoldDB" id="A0A9P5P3P3"/>
<feature type="domain" description="Serine/threonine-protein phosphatase 4 regulatory subunit 3-like central" evidence="4">
    <location>
        <begin position="195"/>
        <end position="780"/>
    </location>
</feature>
<feature type="compositionally biased region" description="Polar residues" evidence="3">
    <location>
        <begin position="829"/>
        <end position="850"/>
    </location>
</feature>
<dbReference type="InterPro" id="IPR006887">
    <property type="entry name" value="P4R3-like_central_dom"/>
</dbReference>
<dbReference type="InterPro" id="IPR011993">
    <property type="entry name" value="PH-like_dom_sf"/>
</dbReference>
<evidence type="ECO:0000259" key="5">
    <source>
        <dbReference type="Pfam" id="PF22972"/>
    </source>
</evidence>
<dbReference type="OrthoDB" id="27483at2759"/>
<reference evidence="6" key="1">
    <citation type="submission" date="2020-11" db="EMBL/GenBank/DDBJ databases">
        <authorList>
            <consortium name="DOE Joint Genome Institute"/>
            <person name="Ahrendt S."/>
            <person name="Riley R."/>
            <person name="Andreopoulos W."/>
            <person name="LaButti K."/>
            <person name="Pangilinan J."/>
            <person name="Ruiz-duenas F.J."/>
            <person name="Barrasa J.M."/>
            <person name="Sanchez-Garcia M."/>
            <person name="Camarero S."/>
            <person name="Miyauchi S."/>
            <person name="Serrano A."/>
            <person name="Linde D."/>
            <person name="Babiker R."/>
            <person name="Drula E."/>
            <person name="Ayuso-Fernandez I."/>
            <person name="Pacheco R."/>
            <person name="Padilla G."/>
            <person name="Ferreira P."/>
            <person name="Barriuso J."/>
            <person name="Kellner H."/>
            <person name="Castanera R."/>
            <person name="Alfaro M."/>
            <person name="Ramirez L."/>
            <person name="Pisabarro A.G."/>
            <person name="Kuo A."/>
            <person name="Tritt A."/>
            <person name="Lipzen A."/>
            <person name="He G."/>
            <person name="Yan M."/>
            <person name="Ng V."/>
            <person name="Cullen D."/>
            <person name="Martin F."/>
            <person name="Rosso M.-N."/>
            <person name="Henrissat B."/>
            <person name="Hibbett D."/>
            <person name="Martinez A.T."/>
            <person name="Grigoriev I.V."/>
        </authorList>
    </citation>
    <scope>NUCLEOTIDE SEQUENCE</scope>
    <source>
        <strain evidence="6">AH 44721</strain>
    </source>
</reference>
<gene>
    <name evidence="6" type="ORF">CPB84DRAFT_1669310</name>
</gene>
<keyword evidence="2" id="KW-0539">Nucleus</keyword>
<feature type="compositionally biased region" description="Pro residues" evidence="3">
    <location>
        <begin position="1044"/>
        <end position="1061"/>
    </location>
</feature>
<dbReference type="InterPro" id="IPR055236">
    <property type="entry name" value="EVH1_PP4R3"/>
</dbReference>
<dbReference type="GO" id="GO:0030289">
    <property type="term" value="C:protein phosphatase 4 complex"/>
    <property type="evidence" value="ECO:0007669"/>
    <property type="project" value="TreeGrafter"/>
</dbReference>
<dbReference type="SUPFAM" id="SSF48371">
    <property type="entry name" value="ARM repeat"/>
    <property type="match status" value="1"/>
</dbReference>
<evidence type="ECO:0000313" key="7">
    <source>
        <dbReference type="Proteomes" id="UP000724874"/>
    </source>
</evidence>
<evidence type="ECO:0000256" key="2">
    <source>
        <dbReference type="ARBA" id="ARBA00023242"/>
    </source>
</evidence>
<evidence type="ECO:0000313" key="6">
    <source>
        <dbReference type="EMBL" id="KAF8914305.1"/>
    </source>
</evidence>
<dbReference type="Pfam" id="PF04802">
    <property type="entry name" value="PP4R3"/>
    <property type="match status" value="1"/>
</dbReference>
<sequence length="1087" mass="121331">MLIKEEGEVLLEHVNGHIELLDNTSDQGVGSSQSSYIADEGQDWLTDADHELKRVKVYELIGSRWMDRGTAFCFGQFSEETQEAFLIARSERHYDEVILTTAIRANDVYQRQQDTLIVWTEPDGVDYALSFQDPEGCAEVWNFIQEVRHHMNSADSLPLGPSAPSSFLPSDTSVTAAAIVRSGHLPVPQLGIISEIERAIKSLARAQNVKERICEYIQNEDYIKSLINVMHTAEDLENLENLHALCSLMQTILMLNDHTMYEHILEDDIFFGVVGMLEYDPDFPGHKANYRDFLHNTAQFHQPIPMRDISIQRKIHHTYRLQFLKDVVLARALDDSTFNVLNSCIIFNQIDIISHIQQDPTFLRDIVRLFVDEDMLTNNVTKADNVPMEVDQTPTSPKPPNGTTPTPVNGRKHRRSNTYAFAPPENLTEEDIALRRDVVFLLQQLCTMGKNIQMPARMALFRSLVDRGILFAVQWAINLSEKESSNKQIISAGGEVLTALLDHDLNGVRAHTLKQVLAIDKEREAGKKGADKAETIAQLVCRIMAQSKDLAVQSQVGDALKTWLDIPSGEGPGLGGASEVSGANPKLPNARKDDAGVERFMDYFYKECVHTLFKPLAELPEWRNYKDPVLPLTREETNRFVYLCDLMHNCIQQHHFRSHIHFMASDILPRVATLFKARDKHLRHSSFRIFRLLLKQGNPNSMSHIKKHDILKPILDLTIQESLRDNLLSCSCQEYFDQMRRDNIKDLIGFCMTHHEAEIQKLAQSPLGSQRFQQFIRRWEMNIAPLPEESSSEKPVDDRDWRHPGRGQDLVEESYFQADDDDDLLPPFGQQSQLPRSLSQVSPLAANNTGLKRKRRPGLTSAPKGYRPPLKSPILSALVDYSEDDEEPESTDLAGAAPEASGSGSASQVDNKNSGPRFSAPLLPLLPTIPSGPPPKRLKEDDDDDNLLEALARTPRSRSKSPSPILGPMRPSEKRRRADDDDDEPLVRISHSKKFDLGSQKEGSPSMIIGSNNKSKGGDDPPAKKIKVKLGAIGLAVASTLSAPPSPSPSPSPSPAPPSPTPTASATPGTDLQSSSSKPGKKDGDTG</sequence>
<dbReference type="Pfam" id="PF22972">
    <property type="entry name" value="EVH1_PP4R3"/>
    <property type="match status" value="1"/>
</dbReference>